<dbReference type="Pfam" id="PF10099">
    <property type="entry name" value="RskA_C"/>
    <property type="match status" value="1"/>
</dbReference>
<evidence type="ECO:0000256" key="10">
    <source>
        <dbReference type="SAM" id="Phobius"/>
    </source>
</evidence>
<gene>
    <name evidence="13" type="primary">rskA</name>
    <name evidence="13" type="ORF">GCM10010528_04700</name>
</gene>
<organism evidence="13 14">
    <name type="scientific">Gordonia defluvii</name>
    <dbReference type="NCBI Taxonomy" id="283718"/>
    <lineage>
        <taxon>Bacteria</taxon>
        <taxon>Bacillati</taxon>
        <taxon>Actinomycetota</taxon>
        <taxon>Actinomycetes</taxon>
        <taxon>Mycobacteriales</taxon>
        <taxon>Gordoniaceae</taxon>
        <taxon>Gordonia</taxon>
    </lineage>
</organism>
<dbReference type="PANTHER" id="PTHR37461">
    <property type="entry name" value="ANTI-SIGMA-K FACTOR RSKA"/>
    <property type="match status" value="1"/>
</dbReference>
<keyword evidence="14" id="KW-1185">Reference proteome</keyword>
<keyword evidence="7" id="KW-0804">Transcription</keyword>
<name>A0ABP6KX01_9ACTN</name>
<sequence>MSNDLSDDERDLLDLAPAYGLGAVSEADRAEIAGRLGAISPHTAREFAQIVADTQETIALVTVGDTLAPPIELREQLLRAIDEIPRADVDDLSDRRRRRVVSAVLAAAAAVVVGIGATVAIQQFDRPPSVPTVAQVMANRDTQTSTTAIAGGTITLSTSAQANAVVVKMTDVPPPPEGHVYQMWFMPPAGAPRSAGTMSATTMPPPDGTVIPALDSATRVAVTVEAGEGSPQPTGTPVVIIPIP</sequence>
<evidence type="ECO:0000256" key="8">
    <source>
        <dbReference type="ARBA" id="ARBA00029829"/>
    </source>
</evidence>
<dbReference type="InterPro" id="IPR041916">
    <property type="entry name" value="Anti_sigma_zinc_sf"/>
</dbReference>
<feature type="domain" description="Anti-sigma K factor RskA C-terminal" evidence="11">
    <location>
        <begin position="104"/>
        <end position="236"/>
    </location>
</feature>
<evidence type="ECO:0000256" key="1">
    <source>
        <dbReference type="ARBA" id="ARBA00004162"/>
    </source>
</evidence>
<dbReference type="InterPro" id="IPR053877">
    <property type="entry name" value="RskA_N"/>
</dbReference>
<evidence type="ECO:0000256" key="6">
    <source>
        <dbReference type="ARBA" id="ARBA00023136"/>
    </source>
</evidence>
<dbReference type="Proteomes" id="UP001501035">
    <property type="component" value="Unassembled WGS sequence"/>
</dbReference>
<dbReference type="EMBL" id="BAAAVS010000005">
    <property type="protein sequence ID" value="GAA3025944.1"/>
    <property type="molecule type" value="Genomic_DNA"/>
</dbReference>
<evidence type="ECO:0000259" key="12">
    <source>
        <dbReference type="Pfam" id="PF22618"/>
    </source>
</evidence>
<evidence type="ECO:0000256" key="7">
    <source>
        <dbReference type="ARBA" id="ARBA00023163"/>
    </source>
</evidence>
<dbReference type="Gene3D" id="1.10.10.1320">
    <property type="entry name" value="Anti-sigma factor, zinc-finger domain"/>
    <property type="match status" value="1"/>
</dbReference>
<keyword evidence="5" id="KW-0805">Transcription regulation</keyword>
<keyword evidence="2" id="KW-1003">Cell membrane</keyword>
<evidence type="ECO:0000256" key="5">
    <source>
        <dbReference type="ARBA" id="ARBA00023015"/>
    </source>
</evidence>
<dbReference type="InterPro" id="IPR051474">
    <property type="entry name" value="Anti-sigma-K/W_factor"/>
</dbReference>
<evidence type="ECO:0000256" key="4">
    <source>
        <dbReference type="ARBA" id="ARBA00022989"/>
    </source>
</evidence>
<evidence type="ECO:0000313" key="13">
    <source>
        <dbReference type="EMBL" id="GAA3025944.1"/>
    </source>
</evidence>
<dbReference type="InterPro" id="IPR018764">
    <property type="entry name" value="RskA_C"/>
</dbReference>
<keyword evidence="4 10" id="KW-1133">Transmembrane helix</keyword>
<comment type="caution">
    <text evidence="13">The sequence shown here is derived from an EMBL/GenBank/DDBJ whole genome shotgun (WGS) entry which is preliminary data.</text>
</comment>
<proteinExistence type="predicted"/>
<protein>
    <recommendedName>
        <fullName evidence="9">Regulator of SigK</fullName>
    </recommendedName>
    <alternativeName>
        <fullName evidence="8">Sigma-K anti-sigma factor RskA</fullName>
    </alternativeName>
</protein>
<evidence type="ECO:0000256" key="2">
    <source>
        <dbReference type="ARBA" id="ARBA00022475"/>
    </source>
</evidence>
<dbReference type="Pfam" id="PF22618">
    <property type="entry name" value="RskA_N"/>
    <property type="match status" value="1"/>
</dbReference>
<reference evidence="14" key="1">
    <citation type="journal article" date="2019" name="Int. J. Syst. Evol. Microbiol.">
        <title>The Global Catalogue of Microorganisms (GCM) 10K type strain sequencing project: providing services to taxonomists for standard genome sequencing and annotation.</title>
        <authorList>
            <consortium name="The Broad Institute Genomics Platform"/>
            <consortium name="The Broad Institute Genome Sequencing Center for Infectious Disease"/>
            <person name="Wu L."/>
            <person name="Ma J."/>
        </authorList>
    </citation>
    <scope>NUCLEOTIDE SEQUENCE [LARGE SCALE GENOMIC DNA]</scope>
    <source>
        <strain evidence="14">JCM 14234</strain>
    </source>
</reference>
<accession>A0ABP6KX01</accession>
<keyword evidence="3 10" id="KW-0812">Transmembrane</keyword>
<comment type="subcellular location">
    <subcellularLocation>
        <location evidence="1">Cell membrane</location>
        <topology evidence="1">Single-pass membrane protein</topology>
    </subcellularLocation>
</comment>
<evidence type="ECO:0000259" key="11">
    <source>
        <dbReference type="Pfam" id="PF10099"/>
    </source>
</evidence>
<feature type="domain" description="Anti-sigma-K factor RskA N-terminal" evidence="12">
    <location>
        <begin position="12"/>
        <end position="59"/>
    </location>
</feature>
<feature type="transmembrane region" description="Helical" evidence="10">
    <location>
        <begin position="100"/>
        <end position="121"/>
    </location>
</feature>
<evidence type="ECO:0000256" key="9">
    <source>
        <dbReference type="ARBA" id="ARBA00030803"/>
    </source>
</evidence>
<evidence type="ECO:0000256" key="3">
    <source>
        <dbReference type="ARBA" id="ARBA00022692"/>
    </source>
</evidence>
<dbReference type="PANTHER" id="PTHR37461:SF1">
    <property type="entry name" value="ANTI-SIGMA-K FACTOR RSKA"/>
    <property type="match status" value="1"/>
</dbReference>
<keyword evidence="6 10" id="KW-0472">Membrane</keyword>
<dbReference type="RefSeq" id="WP_344716270.1">
    <property type="nucleotide sequence ID" value="NZ_BAAAVS010000005.1"/>
</dbReference>
<evidence type="ECO:0000313" key="14">
    <source>
        <dbReference type="Proteomes" id="UP001501035"/>
    </source>
</evidence>